<dbReference type="AlphaFoldDB" id="A0AAE0IRL1"/>
<evidence type="ECO:0000313" key="2">
    <source>
        <dbReference type="EMBL" id="KAK3329760.1"/>
    </source>
</evidence>
<reference evidence="2" key="1">
    <citation type="journal article" date="2023" name="Mol. Phylogenet. Evol.">
        <title>Genome-scale phylogeny and comparative genomics of the fungal order Sordariales.</title>
        <authorList>
            <person name="Hensen N."/>
            <person name="Bonometti L."/>
            <person name="Westerberg I."/>
            <person name="Brannstrom I.O."/>
            <person name="Guillou S."/>
            <person name="Cros-Aarteil S."/>
            <person name="Calhoun S."/>
            <person name="Haridas S."/>
            <person name="Kuo A."/>
            <person name="Mondo S."/>
            <person name="Pangilinan J."/>
            <person name="Riley R."/>
            <person name="LaButti K."/>
            <person name="Andreopoulos B."/>
            <person name="Lipzen A."/>
            <person name="Chen C."/>
            <person name="Yan M."/>
            <person name="Daum C."/>
            <person name="Ng V."/>
            <person name="Clum A."/>
            <person name="Steindorff A."/>
            <person name="Ohm R.A."/>
            <person name="Martin F."/>
            <person name="Silar P."/>
            <person name="Natvig D.O."/>
            <person name="Lalanne C."/>
            <person name="Gautier V."/>
            <person name="Ament-Velasquez S.L."/>
            <person name="Kruys A."/>
            <person name="Hutchinson M.I."/>
            <person name="Powell A.J."/>
            <person name="Barry K."/>
            <person name="Miller A.N."/>
            <person name="Grigoriev I.V."/>
            <person name="Debuchy R."/>
            <person name="Gladieux P."/>
            <person name="Hiltunen Thoren M."/>
            <person name="Johannesson H."/>
        </authorList>
    </citation>
    <scope>NUCLEOTIDE SEQUENCE</scope>
    <source>
        <strain evidence="2">CBS 118394</strain>
    </source>
</reference>
<gene>
    <name evidence="2" type="ORF">B0H66DRAFT_597324</name>
</gene>
<dbReference type="Proteomes" id="UP001283341">
    <property type="component" value="Unassembled WGS sequence"/>
</dbReference>
<evidence type="ECO:0000259" key="1">
    <source>
        <dbReference type="Pfam" id="PF20183"/>
    </source>
</evidence>
<reference evidence="2" key="2">
    <citation type="submission" date="2023-06" db="EMBL/GenBank/DDBJ databases">
        <authorList>
            <consortium name="Lawrence Berkeley National Laboratory"/>
            <person name="Haridas S."/>
            <person name="Hensen N."/>
            <person name="Bonometti L."/>
            <person name="Westerberg I."/>
            <person name="Brannstrom I.O."/>
            <person name="Guillou S."/>
            <person name="Cros-Aarteil S."/>
            <person name="Calhoun S."/>
            <person name="Kuo A."/>
            <person name="Mondo S."/>
            <person name="Pangilinan J."/>
            <person name="Riley R."/>
            <person name="Labutti K."/>
            <person name="Andreopoulos B."/>
            <person name="Lipzen A."/>
            <person name="Chen C."/>
            <person name="Yanf M."/>
            <person name="Daum C."/>
            <person name="Ng V."/>
            <person name="Clum A."/>
            <person name="Steindorff A."/>
            <person name="Ohm R."/>
            <person name="Martin F."/>
            <person name="Silar P."/>
            <person name="Natvig D."/>
            <person name="Lalanne C."/>
            <person name="Gautier V."/>
            <person name="Ament-Velasquez S.L."/>
            <person name="Kruys A."/>
            <person name="Hutchinson M.I."/>
            <person name="Powell A.J."/>
            <person name="Barry K."/>
            <person name="Miller A.N."/>
            <person name="Grigoriev I.V."/>
            <person name="Debuchy R."/>
            <person name="Gladieux P."/>
            <person name="Thoren M.H."/>
            <person name="Johannesson H."/>
        </authorList>
    </citation>
    <scope>NUCLEOTIDE SEQUENCE</scope>
    <source>
        <strain evidence="2">CBS 118394</strain>
    </source>
</reference>
<sequence>MSPRNINCRIGTKNLLEAAGKAALRMPMLQKLEIWNAKAGEGAIFRYERSGIITWFTSWPLNLDPGVIQVWDSSYGSTLHMIELKEQMLHPVFLYQIQWEAENERISLGI</sequence>
<protein>
    <recommendedName>
        <fullName evidence="1">DUF6546 domain-containing protein</fullName>
    </recommendedName>
</protein>
<dbReference type="InterPro" id="IPR046676">
    <property type="entry name" value="DUF6546"/>
</dbReference>
<accession>A0AAE0IRL1</accession>
<evidence type="ECO:0000313" key="3">
    <source>
        <dbReference type="Proteomes" id="UP001283341"/>
    </source>
</evidence>
<proteinExistence type="predicted"/>
<dbReference type="Pfam" id="PF20183">
    <property type="entry name" value="DUF6546"/>
    <property type="match status" value="1"/>
</dbReference>
<name>A0AAE0IRL1_9PEZI</name>
<feature type="domain" description="DUF6546" evidence="1">
    <location>
        <begin position="12"/>
        <end position="76"/>
    </location>
</feature>
<keyword evidence="3" id="KW-1185">Reference proteome</keyword>
<organism evidence="2 3">
    <name type="scientific">Apodospora peruviana</name>
    <dbReference type="NCBI Taxonomy" id="516989"/>
    <lineage>
        <taxon>Eukaryota</taxon>
        <taxon>Fungi</taxon>
        <taxon>Dikarya</taxon>
        <taxon>Ascomycota</taxon>
        <taxon>Pezizomycotina</taxon>
        <taxon>Sordariomycetes</taxon>
        <taxon>Sordariomycetidae</taxon>
        <taxon>Sordariales</taxon>
        <taxon>Lasiosphaeriaceae</taxon>
        <taxon>Apodospora</taxon>
    </lineage>
</organism>
<dbReference type="EMBL" id="JAUEDM010000001">
    <property type="protein sequence ID" value="KAK3329760.1"/>
    <property type="molecule type" value="Genomic_DNA"/>
</dbReference>
<comment type="caution">
    <text evidence="2">The sequence shown here is derived from an EMBL/GenBank/DDBJ whole genome shotgun (WGS) entry which is preliminary data.</text>
</comment>